<dbReference type="Gene3D" id="3.30.70.1230">
    <property type="entry name" value="Nucleotide cyclase"/>
    <property type="match status" value="1"/>
</dbReference>
<keyword evidence="2" id="KW-1133">Transmembrane helix</keyword>
<proteinExistence type="inferred from homology"/>
<evidence type="ECO:0000313" key="5">
    <source>
        <dbReference type="Proteomes" id="UP000193710"/>
    </source>
</evidence>
<feature type="transmembrane region" description="Helical" evidence="2">
    <location>
        <begin position="115"/>
        <end position="135"/>
    </location>
</feature>
<evidence type="ECO:0000259" key="3">
    <source>
        <dbReference type="PROSITE" id="PS50125"/>
    </source>
</evidence>
<feature type="transmembrane region" description="Helical" evidence="2">
    <location>
        <begin position="246"/>
        <end position="269"/>
    </location>
</feature>
<dbReference type="Pfam" id="PF01590">
    <property type="entry name" value="GAF"/>
    <property type="match status" value="1"/>
</dbReference>
<dbReference type="SUPFAM" id="SSF55781">
    <property type="entry name" value="GAF domain-like"/>
    <property type="match status" value="1"/>
</dbReference>
<dbReference type="Proteomes" id="UP000193710">
    <property type="component" value="Unassembled WGS sequence"/>
</dbReference>
<feature type="transmembrane region" description="Helical" evidence="2">
    <location>
        <begin position="275"/>
        <end position="293"/>
    </location>
</feature>
<dbReference type="PANTHER" id="PTHR43081:SF1">
    <property type="entry name" value="ADENYLATE CYCLASE, TERMINAL-DIFFERENTIATION SPECIFIC"/>
    <property type="match status" value="1"/>
</dbReference>
<feature type="transmembrane region" description="Helical" evidence="2">
    <location>
        <begin position="155"/>
        <end position="173"/>
    </location>
</feature>
<sequence length="702" mass="75681">MLESNQPECGGCFEQSNEGVAYSMQAMSRRIGRRGWPGMRSGTARPGSRVRTANWLMHMALPMLALWLLLDIPKVDLEWDNRLAHFVLVLSAALVSVVLGVLIGREARARDDARLWLVSLVFTTTAGFFGVHAVFTPGVLMDTSDAEFMLPTRMGLILAGLIALVSSINFTPARNARLWTWRRRLSALVWVLMTASAVLIACGMLDRLPNQAVLEGMEQLGALAGGVLFSVAALAYFPIYRRRPTVVVMSVLSAFVLLAEASVALALGMSWHASWWLWHVLMTLAFCFIAYSARVQFRREGSVRGLFDSLATQQTIADLRRDYAVALEEMVEVLQRRERGDHVAPGAAAARLADRFELSEQQVAVLKRGAEALGTERERVRKLGTLIALGRESSVIQDEDALLGRVMASIADAFPGDRFRLGMMRDGELSFCDAPAGAGALELPLMVKGQVAGVIEAFRPDGAFDDADVALLRSFATQSSMALENARLYHHLDGLFRSYMSPAVATALLADPDQAGLGGAITEVTVLMADLHGFTPFAEATSPDQVVTMLNTYYGAVVPVILESGGTVLQFVGDAVMAIWGAPARQADHAVRAAGAALTLHSVVEAAASGHADWPRFRVGINTGPALVGNIGAEQMRSFTAIGDTMNLAARLQNLAEPGQVVVGPGTSAALGTTARVSRHGWVKVKGKRDPVRLCVLHELAL</sequence>
<evidence type="ECO:0000256" key="2">
    <source>
        <dbReference type="SAM" id="Phobius"/>
    </source>
</evidence>
<dbReference type="Pfam" id="PF00211">
    <property type="entry name" value="Guanylate_cyc"/>
    <property type="match status" value="1"/>
</dbReference>
<feature type="transmembrane region" description="Helical" evidence="2">
    <location>
        <begin position="220"/>
        <end position="239"/>
    </location>
</feature>
<keyword evidence="2" id="KW-0812">Transmembrane</keyword>
<name>A0ABX3W299_9MYCO</name>
<dbReference type="EMBL" id="LQPY01000029">
    <property type="protein sequence ID" value="ORX01955.1"/>
    <property type="molecule type" value="Genomic_DNA"/>
</dbReference>
<organism evidence="4 5">
    <name type="scientific">Mycobacterium triplex</name>
    <dbReference type="NCBI Taxonomy" id="47839"/>
    <lineage>
        <taxon>Bacteria</taxon>
        <taxon>Bacillati</taxon>
        <taxon>Actinomycetota</taxon>
        <taxon>Actinomycetes</taxon>
        <taxon>Mycobacteriales</taxon>
        <taxon>Mycobacteriaceae</taxon>
        <taxon>Mycobacterium</taxon>
        <taxon>Mycobacterium simiae complex</taxon>
    </lineage>
</organism>
<dbReference type="InterPro" id="IPR029016">
    <property type="entry name" value="GAF-like_dom_sf"/>
</dbReference>
<keyword evidence="5" id="KW-1185">Reference proteome</keyword>
<protein>
    <recommendedName>
        <fullName evidence="3">Guanylate cyclase domain-containing protein</fullName>
    </recommendedName>
</protein>
<keyword evidence="2" id="KW-0472">Membrane</keyword>
<dbReference type="Gene3D" id="3.30.450.40">
    <property type="match status" value="1"/>
</dbReference>
<dbReference type="SUPFAM" id="SSF55073">
    <property type="entry name" value="Nucleotide cyclase"/>
    <property type="match status" value="1"/>
</dbReference>
<dbReference type="InterPro" id="IPR003018">
    <property type="entry name" value="GAF"/>
</dbReference>
<feature type="transmembrane region" description="Helical" evidence="2">
    <location>
        <begin position="185"/>
        <end position="208"/>
    </location>
</feature>
<reference evidence="4 5" key="1">
    <citation type="submission" date="2016-01" db="EMBL/GenBank/DDBJ databases">
        <title>The new phylogeny of the genus Mycobacterium.</title>
        <authorList>
            <person name="Tarcisio F."/>
            <person name="Conor M."/>
            <person name="Antonella G."/>
            <person name="Elisabetta G."/>
            <person name="Giulia F.S."/>
            <person name="Sara T."/>
            <person name="Anna F."/>
            <person name="Clotilde B."/>
            <person name="Roberto B."/>
            <person name="Veronica D.S."/>
            <person name="Fabio R."/>
            <person name="Monica P."/>
            <person name="Olivier J."/>
            <person name="Enrico T."/>
            <person name="Nicola S."/>
        </authorList>
    </citation>
    <scope>NUCLEOTIDE SEQUENCE [LARGE SCALE GENOMIC DNA]</scope>
    <source>
        <strain evidence="4 5">DSM 44626</strain>
    </source>
</reference>
<comment type="caution">
    <text evidence="4">The sequence shown here is derived from an EMBL/GenBank/DDBJ whole genome shotgun (WGS) entry which is preliminary data.</text>
</comment>
<accession>A0ABX3W299</accession>
<dbReference type="PROSITE" id="PS50125">
    <property type="entry name" value="GUANYLATE_CYCLASE_2"/>
    <property type="match status" value="1"/>
</dbReference>
<dbReference type="InterPro" id="IPR029787">
    <property type="entry name" value="Nucleotide_cyclase"/>
</dbReference>
<dbReference type="SMART" id="SM00044">
    <property type="entry name" value="CYCc"/>
    <property type="match status" value="1"/>
</dbReference>
<dbReference type="InterPro" id="IPR050697">
    <property type="entry name" value="Adenylyl/Guanylyl_Cyclase_3/4"/>
</dbReference>
<feature type="domain" description="Guanylate cyclase" evidence="3">
    <location>
        <begin position="525"/>
        <end position="653"/>
    </location>
</feature>
<dbReference type="PANTHER" id="PTHR43081">
    <property type="entry name" value="ADENYLATE CYCLASE, TERMINAL-DIFFERENTIATION SPECIFIC-RELATED"/>
    <property type="match status" value="1"/>
</dbReference>
<dbReference type="InterPro" id="IPR001054">
    <property type="entry name" value="A/G_cyclase"/>
</dbReference>
<feature type="transmembrane region" description="Helical" evidence="2">
    <location>
        <begin position="82"/>
        <end position="103"/>
    </location>
</feature>
<comment type="similarity">
    <text evidence="1">Belongs to the adenylyl cyclase class-3 family.</text>
</comment>
<dbReference type="CDD" id="cd07302">
    <property type="entry name" value="CHD"/>
    <property type="match status" value="1"/>
</dbReference>
<gene>
    <name evidence="4" type="ORF">AWC29_22500</name>
</gene>
<evidence type="ECO:0000256" key="1">
    <source>
        <dbReference type="ARBA" id="ARBA00005381"/>
    </source>
</evidence>
<evidence type="ECO:0000313" key="4">
    <source>
        <dbReference type="EMBL" id="ORX01955.1"/>
    </source>
</evidence>
<feature type="transmembrane region" description="Helical" evidence="2">
    <location>
        <begin position="53"/>
        <end position="70"/>
    </location>
</feature>